<reference evidence="1 2" key="1">
    <citation type="submission" date="2020-06" db="EMBL/GenBank/DDBJ databases">
        <authorList>
            <person name="Criscuolo A."/>
        </authorList>
    </citation>
    <scope>NUCLEOTIDE SEQUENCE [LARGE SCALE GENOMIC DNA]</scope>
    <source>
        <strain evidence="1">PXU-55</strain>
    </source>
</reference>
<dbReference type="RefSeq" id="WP_180858357.1">
    <property type="nucleotide sequence ID" value="NZ_CAIJDE010000044.1"/>
</dbReference>
<sequence>MKKYLLLLVLIAFSSCNDNDDNHSDENRLEGKWSWIRTSGGFGGPTSSETSDQKVVIEISNSTIKTYINGNLSQQQKFFIITKKSVFGGDRKMIVIDKGDFITQEYYFDRSFEFHGNKLYLIQECIDCSTSEYERVK</sequence>
<dbReference type="AlphaFoldDB" id="A0A9N8J3X7"/>
<keyword evidence="2" id="KW-1185">Reference proteome</keyword>
<comment type="caution">
    <text evidence="1">The sequence shown here is derived from an EMBL/GenBank/DDBJ whole genome shotgun (WGS) entry which is preliminary data.</text>
</comment>
<organism evidence="1 2">
    <name type="scientific">Flavobacterium panici</name>
    <dbReference type="NCBI Taxonomy" id="2654843"/>
    <lineage>
        <taxon>Bacteria</taxon>
        <taxon>Pseudomonadati</taxon>
        <taxon>Bacteroidota</taxon>
        <taxon>Flavobacteriia</taxon>
        <taxon>Flavobacteriales</taxon>
        <taxon>Flavobacteriaceae</taxon>
        <taxon>Flavobacterium</taxon>
    </lineage>
</organism>
<dbReference type="EMBL" id="CAIJDE010000044">
    <property type="protein sequence ID" value="CAC9975044.1"/>
    <property type="molecule type" value="Genomic_DNA"/>
</dbReference>
<evidence type="ECO:0008006" key="3">
    <source>
        <dbReference type="Google" id="ProtNLM"/>
    </source>
</evidence>
<dbReference type="Proteomes" id="UP000533639">
    <property type="component" value="Unassembled WGS sequence"/>
</dbReference>
<evidence type="ECO:0000313" key="2">
    <source>
        <dbReference type="Proteomes" id="UP000533639"/>
    </source>
</evidence>
<protein>
    <recommendedName>
        <fullName evidence="3">Lipocalin-like domain-containing protein</fullName>
    </recommendedName>
</protein>
<gene>
    <name evidence="1" type="ORF">FLAPXU55_02747</name>
</gene>
<evidence type="ECO:0000313" key="1">
    <source>
        <dbReference type="EMBL" id="CAC9975044.1"/>
    </source>
</evidence>
<name>A0A9N8J3X7_9FLAO</name>
<dbReference type="PROSITE" id="PS51257">
    <property type="entry name" value="PROKAR_LIPOPROTEIN"/>
    <property type="match status" value="1"/>
</dbReference>
<proteinExistence type="predicted"/>
<accession>A0A9N8J3X7</accession>